<reference evidence="2" key="1">
    <citation type="submission" date="2022-06" db="EMBL/GenBank/DDBJ databases">
        <title>Helicobacter colisuis sp. nov.</title>
        <authorList>
            <person name="Papic B."/>
            <person name="Gruntar I."/>
        </authorList>
    </citation>
    <scope>NUCLEOTIDE SEQUENCE</scope>
    <source>
        <strain evidence="2">11154-15</strain>
    </source>
</reference>
<dbReference type="PANTHER" id="PTHR31377">
    <property type="entry name" value="AGMATINE DEIMINASE-RELATED"/>
    <property type="match status" value="1"/>
</dbReference>
<gene>
    <name evidence="2" type="ORF">NCR95_07980</name>
</gene>
<evidence type="ECO:0000313" key="3">
    <source>
        <dbReference type="Proteomes" id="UP001057522"/>
    </source>
</evidence>
<keyword evidence="3" id="KW-1185">Reference proteome</keyword>
<dbReference type="Proteomes" id="UP001057522">
    <property type="component" value="Unassembled WGS sequence"/>
</dbReference>
<accession>A0ABT0TVZ1</accession>
<dbReference type="RefSeq" id="WP_250604997.1">
    <property type="nucleotide sequence ID" value="NZ_JAMOKX010000007.1"/>
</dbReference>
<dbReference type="Pfam" id="PF04371">
    <property type="entry name" value="PAD_porph"/>
    <property type="match status" value="1"/>
</dbReference>
<keyword evidence="1" id="KW-0378">Hydrolase</keyword>
<organism evidence="2 3">
    <name type="scientific">Helicobacter colisuis</name>
    <dbReference type="NCBI Taxonomy" id="2949739"/>
    <lineage>
        <taxon>Bacteria</taxon>
        <taxon>Pseudomonadati</taxon>
        <taxon>Campylobacterota</taxon>
        <taxon>Epsilonproteobacteria</taxon>
        <taxon>Campylobacterales</taxon>
        <taxon>Helicobacteraceae</taxon>
        <taxon>Helicobacter</taxon>
    </lineage>
</organism>
<sequence>MIAISNLLKKQYQSIYQDLIKHFERFNIAYREVESKDIWVRDFMPLVYENTATSYIYNPNYLKKRHEIRTFIEPLDNHLNLVLDGGNFVRMQDIAFMCEKIFSENPLLKEEEIIKTLKQTLKLNRIIFLPKQAYDSYGHSDSMARFVTKNHILINDFSLENDKFFKKLNVALEGFQVTKMSYSKEFMEKYKWGGYLNFIEFDQVIFVPTYGTSEDEKALNFLQNIYKDKQMVGIYLKPIIKKGGALHCISANVLE</sequence>
<dbReference type="InterPro" id="IPR007466">
    <property type="entry name" value="Peptidyl-Arg-deiminase_porph"/>
</dbReference>
<protein>
    <submittedName>
        <fullName evidence="2">Agmatine deiminase family protein</fullName>
    </submittedName>
</protein>
<dbReference type="SUPFAM" id="SSF55909">
    <property type="entry name" value="Pentein"/>
    <property type="match status" value="1"/>
</dbReference>
<name>A0ABT0TVZ1_9HELI</name>
<dbReference type="PANTHER" id="PTHR31377:SF0">
    <property type="entry name" value="AGMATINE DEIMINASE-RELATED"/>
    <property type="match status" value="1"/>
</dbReference>
<dbReference type="EMBL" id="JAMOKX010000007">
    <property type="protein sequence ID" value="MCL9820097.1"/>
    <property type="molecule type" value="Genomic_DNA"/>
</dbReference>
<evidence type="ECO:0000256" key="1">
    <source>
        <dbReference type="ARBA" id="ARBA00022801"/>
    </source>
</evidence>
<evidence type="ECO:0000313" key="2">
    <source>
        <dbReference type="EMBL" id="MCL9820097.1"/>
    </source>
</evidence>
<proteinExistence type="predicted"/>
<comment type="caution">
    <text evidence="2">The sequence shown here is derived from an EMBL/GenBank/DDBJ whole genome shotgun (WGS) entry which is preliminary data.</text>
</comment>
<dbReference type="Gene3D" id="3.75.10.10">
    <property type="entry name" value="L-arginine/glycine Amidinotransferase, Chain A"/>
    <property type="match status" value="1"/>
</dbReference>